<sequence>MSRKKAVAGGIGALSALLVAGTVLAPAASATTQAGDSGVNSAFAISATGLLTIKPTPSVDDSDGFSQESVARLQLPANLLDLHVLNGRAGGGGARASVADLKVGLGVGKPLLTASAIEASCGNGKSSSSLAKADIGGTKLDVAAGPNTAVKVPGVASVELNKQVTHKDGSVTVTAVSINVDGIQKIDLASVTCQPGDDNDGGGDNTPTTTAPSSSKATDPSSTTKPTASSSRNAVVPVGNKPLPNGKAPTPTPVKAHLDVTG</sequence>
<gene>
    <name evidence="3" type="ORF">GKO32_18440</name>
</gene>
<dbReference type="Proteomes" id="UP000440096">
    <property type="component" value="Unassembled WGS sequence"/>
</dbReference>
<feature type="signal peptide" evidence="2">
    <location>
        <begin position="1"/>
        <end position="25"/>
    </location>
</feature>
<evidence type="ECO:0000256" key="2">
    <source>
        <dbReference type="SAM" id="SignalP"/>
    </source>
</evidence>
<dbReference type="NCBIfam" id="NF040603">
    <property type="entry name" value="choice_anch_P"/>
    <property type="match status" value="1"/>
</dbReference>
<keyword evidence="2" id="KW-0732">Signal</keyword>
<evidence type="ECO:0008006" key="5">
    <source>
        <dbReference type="Google" id="ProtNLM"/>
    </source>
</evidence>
<dbReference type="EMBL" id="WMBA01000028">
    <property type="protein sequence ID" value="MTD55942.1"/>
    <property type="molecule type" value="Genomic_DNA"/>
</dbReference>
<reference evidence="3 4" key="1">
    <citation type="submission" date="2019-11" db="EMBL/GenBank/DDBJ databases">
        <title>Draft genome of Amycolatopsis RM579.</title>
        <authorList>
            <person name="Duangmal K."/>
            <person name="Mingma R."/>
        </authorList>
    </citation>
    <scope>NUCLEOTIDE SEQUENCE [LARGE SCALE GENOMIC DNA]</scope>
    <source>
        <strain evidence="3 4">RM579</strain>
    </source>
</reference>
<name>A0A6N7YVH1_9PSEU</name>
<dbReference type="RefSeq" id="WP_154758131.1">
    <property type="nucleotide sequence ID" value="NZ_WMBA01000028.1"/>
</dbReference>
<comment type="caution">
    <text evidence="3">The sequence shown here is derived from an EMBL/GenBank/DDBJ whole genome shotgun (WGS) entry which is preliminary data.</text>
</comment>
<accession>A0A6N7YVH1</accession>
<feature type="region of interest" description="Disordered" evidence="1">
    <location>
        <begin position="192"/>
        <end position="262"/>
    </location>
</feature>
<feature type="chain" id="PRO_5038721599" description="Cholesterol esterase" evidence="2">
    <location>
        <begin position="26"/>
        <end position="262"/>
    </location>
</feature>
<keyword evidence="4" id="KW-1185">Reference proteome</keyword>
<evidence type="ECO:0000313" key="3">
    <source>
        <dbReference type="EMBL" id="MTD55942.1"/>
    </source>
</evidence>
<proteinExistence type="predicted"/>
<feature type="compositionally biased region" description="Low complexity" evidence="1">
    <location>
        <begin position="205"/>
        <end position="231"/>
    </location>
</feature>
<dbReference type="OrthoDB" id="3626138at2"/>
<organism evidence="3 4">
    <name type="scientific">Amycolatopsis pithecellobii</name>
    <dbReference type="NCBI Taxonomy" id="664692"/>
    <lineage>
        <taxon>Bacteria</taxon>
        <taxon>Bacillati</taxon>
        <taxon>Actinomycetota</taxon>
        <taxon>Actinomycetes</taxon>
        <taxon>Pseudonocardiales</taxon>
        <taxon>Pseudonocardiaceae</taxon>
        <taxon>Amycolatopsis</taxon>
    </lineage>
</organism>
<protein>
    <recommendedName>
        <fullName evidence="5">Cholesterol esterase</fullName>
    </recommendedName>
</protein>
<evidence type="ECO:0000313" key="4">
    <source>
        <dbReference type="Proteomes" id="UP000440096"/>
    </source>
</evidence>
<dbReference type="AlphaFoldDB" id="A0A6N7YVH1"/>
<evidence type="ECO:0000256" key="1">
    <source>
        <dbReference type="SAM" id="MobiDB-lite"/>
    </source>
</evidence>